<reference evidence="3" key="1">
    <citation type="journal article" date="2019" name="Int. J. Syst. Evol. Microbiol.">
        <title>The Global Catalogue of Microorganisms (GCM) 10K type strain sequencing project: providing services to taxonomists for standard genome sequencing and annotation.</title>
        <authorList>
            <consortium name="The Broad Institute Genomics Platform"/>
            <consortium name="The Broad Institute Genome Sequencing Center for Infectious Disease"/>
            <person name="Wu L."/>
            <person name="Ma J."/>
        </authorList>
    </citation>
    <scope>NUCLEOTIDE SEQUENCE [LARGE SCALE GENOMIC DNA]</scope>
    <source>
        <strain evidence="3">JCM 16703</strain>
    </source>
</reference>
<feature type="signal peptide" evidence="1">
    <location>
        <begin position="1"/>
        <end position="20"/>
    </location>
</feature>
<evidence type="ECO:0000256" key="1">
    <source>
        <dbReference type="SAM" id="SignalP"/>
    </source>
</evidence>
<feature type="chain" id="PRO_5047122446" description="DNA-binding beta-propeller fold protein YncE" evidence="1">
    <location>
        <begin position="21"/>
        <end position="501"/>
    </location>
</feature>
<keyword evidence="3" id="KW-1185">Reference proteome</keyword>
<proteinExistence type="predicted"/>
<dbReference type="Gene3D" id="2.60.120.260">
    <property type="entry name" value="Galactose-binding domain-like"/>
    <property type="match status" value="1"/>
</dbReference>
<evidence type="ECO:0000313" key="2">
    <source>
        <dbReference type="EMBL" id="GAA4117727.1"/>
    </source>
</evidence>
<dbReference type="SUPFAM" id="SSF82171">
    <property type="entry name" value="DPP6 N-terminal domain-like"/>
    <property type="match status" value="1"/>
</dbReference>
<dbReference type="Proteomes" id="UP001501495">
    <property type="component" value="Unassembled WGS sequence"/>
</dbReference>
<gene>
    <name evidence="2" type="ORF">GCM10022215_18700</name>
</gene>
<accession>A0ABP7XIK0</accession>
<evidence type="ECO:0000313" key="3">
    <source>
        <dbReference type="Proteomes" id="UP001501495"/>
    </source>
</evidence>
<dbReference type="EMBL" id="BAAAZH010000012">
    <property type="protein sequence ID" value="GAA4117727.1"/>
    <property type="molecule type" value="Genomic_DNA"/>
</dbReference>
<organism evidence="2 3">
    <name type="scientific">Nocardioides fonticola</name>
    <dbReference type="NCBI Taxonomy" id="450363"/>
    <lineage>
        <taxon>Bacteria</taxon>
        <taxon>Bacillati</taxon>
        <taxon>Actinomycetota</taxon>
        <taxon>Actinomycetes</taxon>
        <taxon>Propionibacteriales</taxon>
        <taxon>Nocardioidaceae</taxon>
        <taxon>Nocardioides</taxon>
    </lineage>
</organism>
<name>A0ABP7XIK0_9ACTN</name>
<evidence type="ECO:0008006" key="4">
    <source>
        <dbReference type="Google" id="ProtNLM"/>
    </source>
</evidence>
<protein>
    <recommendedName>
        <fullName evidence="4">DNA-binding beta-propeller fold protein YncE</fullName>
    </recommendedName>
</protein>
<keyword evidence="1" id="KW-0732">Signal</keyword>
<comment type="caution">
    <text evidence="2">The sequence shown here is derived from an EMBL/GenBank/DDBJ whole genome shotgun (WGS) entry which is preliminary data.</text>
</comment>
<dbReference type="RefSeq" id="WP_344733067.1">
    <property type="nucleotide sequence ID" value="NZ_BAAAZH010000012.1"/>
</dbReference>
<sequence length="501" mass="49645">MRTRLRILGATAALSTVAVAVPLLSQSGAEAAHFTGGNLVVYRVGDGTAALTNAAAPVYLDEYTSAGAKVQSLALPTTASGDSAALTAAGLSRSEGLLATSGDGKFLAVTGYDAPVGTLGPAAGTATSSSLANTDTTTVPRTVAVVDGDGTIDTTTTISGATAPKVVRSAVTDGSRVWVTGGNGGIQTTQIGSGTVSTVAGTADSNFNALSVQNGQLWASGVLTNRLAAVGTGTPSGSATLTDLPGLPSNLLTYGYALLDLTTASYAGTGVDTLYLADASNRAGTLDKYSYDGTTWKLVDYIDVPGISGLVADKDGDAVSIAVTTPSQLLLVTDPTGASTTAFDPAAPAVLATAPTNSEFRGVALAPTGVLNPATDLLAAGKYSAGDKRIARTGTWKSIKAAAAPGKKGITSVKKGSTATIKITGSSVVLGFLTGASNGKVQVVVDGKATSFDTYAAKAGTLAKTFKLTGGGTHTVVVKVLGTKSEKSKGVAVSLGLVQVK</sequence>